<evidence type="ECO:0000313" key="3">
    <source>
        <dbReference type="Proteomes" id="UP000035268"/>
    </source>
</evidence>
<dbReference type="RefSeq" id="WP_052882799.1">
    <property type="nucleotide sequence ID" value="NZ_CP010904.1"/>
</dbReference>
<reference evidence="3" key="1">
    <citation type="submission" date="2015-02" db="EMBL/GenBank/DDBJ databases">
        <title>Description and complete genome sequence of the first cultured representative of the subdivision 5 of the Verrucomicrobia phylum.</title>
        <authorList>
            <person name="Spring S."/>
            <person name="Bunk B."/>
            <person name="Sproer C."/>
            <person name="Klenk H.-P."/>
        </authorList>
    </citation>
    <scope>NUCLEOTIDE SEQUENCE [LARGE SCALE GENOMIC DNA]</scope>
    <source>
        <strain evidence="3">L21-Fru-AB</strain>
    </source>
</reference>
<dbReference type="Proteomes" id="UP000035268">
    <property type="component" value="Chromosome"/>
</dbReference>
<accession>A0A0G3ELE1</accession>
<evidence type="ECO:0000256" key="1">
    <source>
        <dbReference type="SAM" id="Phobius"/>
    </source>
</evidence>
<sequence>MRRYRKTFRLIPFLRTAAVAAAAAFVIFIGLRIMTPPEKTLDAAASPDGGRRARLREVFYDAQPALKVELRGRGPWRTVYYLDTGTNALPPEPELEWSDDSRRLYLRAGGARIWGYDAATGARILSPSRP</sequence>
<evidence type="ECO:0000313" key="2">
    <source>
        <dbReference type="EMBL" id="AKJ65590.1"/>
    </source>
</evidence>
<gene>
    <name evidence="2" type="ORF">L21SP4_02364</name>
</gene>
<protein>
    <submittedName>
        <fullName evidence="2">Uncharacterized protein</fullName>
    </submittedName>
</protein>
<dbReference type="AlphaFoldDB" id="A0A0G3ELE1"/>
<name>A0A0G3ELE1_9BACT</name>
<keyword evidence="3" id="KW-1185">Reference proteome</keyword>
<feature type="transmembrane region" description="Helical" evidence="1">
    <location>
        <begin position="12"/>
        <end position="31"/>
    </location>
</feature>
<organism evidence="2 3">
    <name type="scientific">Kiritimatiella glycovorans</name>
    <dbReference type="NCBI Taxonomy" id="1307763"/>
    <lineage>
        <taxon>Bacteria</taxon>
        <taxon>Pseudomonadati</taxon>
        <taxon>Kiritimatiellota</taxon>
        <taxon>Kiritimatiellia</taxon>
        <taxon>Kiritimatiellales</taxon>
        <taxon>Kiritimatiellaceae</taxon>
        <taxon>Kiritimatiella</taxon>
    </lineage>
</organism>
<keyword evidence="1" id="KW-0472">Membrane</keyword>
<dbReference type="STRING" id="1307763.L21SP4_02364"/>
<reference evidence="2 3" key="2">
    <citation type="journal article" date="2016" name="ISME J.">
        <title>Characterization of the first cultured representative of Verrucomicrobia subdivision 5 indicates the proposal of a novel phylum.</title>
        <authorList>
            <person name="Spring S."/>
            <person name="Bunk B."/>
            <person name="Sproer C."/>
            <person name="Schumann P."/>
            <person name="Rohde M."/>
            <person name="Tindall B.J."/>
            <person name="Klenk H.P."/>
        </authorList>
    </citation>
    <scope>NUCLEOTIDE SEQUENCE [LARGE SCALE GENOMIC DNA]</scope>
    <source>
        <strain evidence="2 3">L21-Fru-AB</strain>
    </source>
</reference>
<keyword evidence="1" id="KW-1133">Transmembrane helix</keyword>
<dbReference type="EMBL" id="CP010904">
    <property type="protein sequence ID" value="AKJ65590.1"/>
    <property type="molecule type" value="Genomic_DNA"/>
</dbReference>
<dbReference type="KEGG" id="vbl:L21SP4_02364"/>
<keyword evidence="1" id="KW-0812">Transmembrane</keyword>
<proteinExistence type="predicted"/>